<dbReference type="Proteomes" id="UP001142078">
    <property type="component" value="Unassembled WGS sequence"/>
</dbReference>
<evidence type="ECO:0000259" key="8">
    <source>
        <dbReference type="Pfam" id="PF19290"/>
    </source>
</evidence>
<evidence type="ECO:0000259" key="6">
    <source>
        <dbReference type="Pfam" id="PF01523"/>
    </source>
</evidence>
<dbReference type="PANTHER" id="PTHR30624:SF4">
    <property type="entry name" value="METALLOPROTEASE TLDD"/>
    <property type="match status" value="1"/>
</dbReference>
<evidence type="ECO:0000256" key="3">
    <source>
        <dbReference type="ARBA" id="ARBA00022801"/>
    </source>
</evidence>
<name>A0A9X2MQA9_9FIRM</name>
<accession>A0A9X2MQA9</accession>
<feature type="domain" description="Metalloprotease TldD/E N-terminal" evidence="6">
    <location>
        <begin position="22"/>
        <end position="83"/>
    </location>
</feature>
<protein>
    <submittedName>
        <fullName evidence="9">TldD/PmbA family protein</fullName>
    </submittedName>
</protein>
<dbReference type="RefSeq" id="WP_257490639.1">
    <property type="nucleotide sequence ID" value="NZ_JANJZL010000013.1"/>
</dbReference>
<dbReference type="Pfam" id="PF19289">
    <property type="entry name" value="PmbA_TldD_3rd"/>
    <property type="match status" value="1"/>
</dbReference>
<dbReference type="AlphaFoldDB" id="A0A9X2MQA9"/>
<evidence type="ECO:0000313" key="10">
    <source>
        <dbReference type="Proteomes" id="UP001142078"/>
    </source>
</evidence>
<feature type="region of interest" description="Disordered" evidence="5">
    <location>
        <begin position="324"/>
        <end position="344"/>
    </location>
</feature>
<evidence type="ECO:0000256" key="4">
    <source>
        <dbReference type="ARBA" id="ARBA00023049"/>
    </source>
</evidence>
<dbReference type="GO" id="GO:0005829">
    <property type="term" value="C:cytosol"/>
    <property type="evidence" value="ECO:0007669"/>
    <property type="project" value="TreeGrafter"/>
</dbReference>
<dbReference type="InterPro" id="IPR045570">
    <property type="entry name" value="Metalloprtase-TldD/E_cen_dom"/>
</dbReference>
<comment type="similarity">
    <text evidence="1">Belongs to the peptidase U62 family.</text>
</comment>
<evidence type="ECO:0000256" key="5">
    <source>
        <dbReference type="SAM" id="MobiDB-lite"/>
    </source>
</evidence>
<dbReference type="InterPro" id="IPR036059">
    <property type="entry name" value="TldD/PmbA_sf"/>
</dbReference>
<evidence type="ECO:0000313" key="9">
    <source>
        <dbReference type="EMBL" id="MCR2045216.1"/>
    </source>
</evidence>
<dbReference type="InterPro" id="IPR035068">
    <property type="entry name" value="TldD/PmbA_N"/>
</dbReference>
<keyword evidence="10" id="KW-1185">Reference proteome</keyword>
<gene>
    <name evidence="9" type="ORF">NSA23_13985</name>
</gene>
<dbReference type="SUPFAM" id="SSF111283">
    <property type="entry name" value="Putative modulator of DNA gyrase, PmbA/TldD"/>
    <property type="match status" value="1"/>
</dbReference>
<dbReference type="InterPro" id="IPR045569">
    <property type="entry name" value="Metalloprtase-TldD/E_C"/>
</dbReference>
<evidence type="ECO:0000259" key="7">
    <source>
        <dbReference type="Pfam" id="PF19289"/>
    </source>
</evidence>
<evidence type="ECO:0000256" key="2">
    <source>
        <dbReference type="ARBA" id="ARBA00022670"/>
    </source>
</evidence>
<feature type="domain" description="Metalloprotease TldD/E central" evidence="8">
    <location>
        <begin position="112"/>
        <end position="218"/>
    </location>
</feature>
<dbReference type="PIRSF" id="PIRSF004919">
    <property type="entry name" value="TldD"/>
    <property type="match status" value="1"/>
</dbReference>
<evidence type="ECO:0000256" key="1">
    <source>
        <dbReference type="ARBA" id="ARBA00005836"/>
    </source>
</evidence>
<keyword evidence="4" id="KW-0482">Metalloprotease</keyword>
<dbReference type="InterPro" id="IPR025502">
    <property type="entry name" value="TldD"/>
</dbReference>
<proteinExistence type="inferred from homology"/>
<comment type="caution">
    <text evidence="9">The sequence shown here is derived from an EMBL/GenBank/DDBJ whole genome shotgun (WGS) entry which is preliminary data.</text>
</comment>
<dbReference type="InterPro" id="IPR002510">
    <property type="entry name" value="Metalloprtase-TldD/E_N"/>
</dbReference>
<sequence length="463" mass="50217">MLNKNIIENVLYAALSTGGDFAEIFVEDKYITNMKMVGGLLENSISGRDYGVGIRIFNGFNSVYAYTNDSSEENLMKVAKEAALAINLEKKDIILNLMKSDIKNNNKVIVLPKSVEKSKKIEIMKRGHFGAKNYDESISQVTVSYLDEEQNVLIANSEGLLAEDQRVRTRLAIQSVATKRGEMQIGYSAPGASMGFEFYDNINAEEHGKEASRIAKTMINADLCPSGKMPVVIHNGFGGVLFHEACGHGLEATSVAKETSVFSDKLNKKVASPVVTAIDDGTIPNEWGTTNIDDEGIPTKKNLLIENGILKGYLVDKLNGRRMNYEPTGSSRRQSYKLPPTSRMNNTYIAEGKSTFEEIVSNTESGLFAKKLGGGSVNPATGDFNFAVMEGYLIENGKITKPVRGATLIGNGSEVLEKIDMVGNNLKLSQGMCGSVSGLVPVNVGQPTIRVKSLTVGGRKGDE</sequence>
<dbReference type="EMBL" id="JANJZL010000013">
    <property type="protein sequence ID" value="MCR2045216.1"/>
    <property type="molecule type" value="Genomic_DNA"/>
</dbReference>
<keyword evidence="3" id="KW-0378">Hydrolase</keyword>
<organism evidence="9 10">
    <name type="scientific">Anaerosalibacter massiliensis</name>
    <dbReference type="NCBI Taxonomy" id="1347392"/>
    <lineage>
        <taxon>Bacteria</taxon>
        <taxon>Bacillati</taxon>
        <taxon>Bacillota</taxon>
        <taxon>Tissierellia</taxon>
        <taxon>Tissierellales</taxon>
        <taxon>Sporanaerobacteraceae</taxon>
        <taxon>Anaerosalibacter</taxon>
    </lineage>
</organism>
<dbReference type="Gene3D" id="3.30.2290.10">
    <property type="entry name" value="PmbA/TldD superfamily"/>
    <property type="match status" value="1"/>
</dbReference>
<feature type="domain" description="Metalloprotease TldD/E C-terminal" evidence="7">
    <location>
        <begin position="226"/>
        <end position="458"/>
    </location>
</feature>
<reference evidence="9" key="1">
    <citation type="submission" date="2022-07" db="EMBL/GenBank/DDBJ databases">
        <title>Enhanced cultured diversity of the mouse gut microbiota enables custom-made synthetic communities.</title>
        <authorList>
            <person name="Afrizal A."/>
        </authorList>
    </citation>
    <scope>NUCLEOTIDE SEQUENCE</scope>
    <source>
        <strain evidence="9">DSM 29482</strain>
    </source>
</reference>
<dbReference type="PANTHER" id="PTHR30624">
    <property type="entry name" value="UNCHARACTERIZED PROTEIN TLDD AND PMBA"/>
    <property type="match status" value="1"/>
</dbReference>
<dbReference type="InterPro" id="IPR051463">
    <property type="entry name" value="Peptidase_U62_metallo"/>
</dbReference>
<dbReference type="Pfam" id="PF19290">
    <property type="entry name" value="PmbA_TldD_2nd"/>
    <property type="match status" value="1"/>
</dbReference>
<dbReference type="Pfam" id="PF01523">
    <property type="entry name" value="PmbA_TldD_1st"/>
    <property type="match status" value="1"/>
</dbReference>
<dbReference type="GO" id="GO:0008237">
    <property type="term" value="F:metallopeptidase activity"/>
    <property type="evidence" value="ECO:0007669"/>
    <property type="project" value="UniProtKB-KW"/>
</dbReference>
<dbReference type="GO" id="GO:0006508">
    <property type="term" value="P:proteolysis"/>
    <property type="evidence" value="ECO:0007669"/>
    <property type="project" value="UniProtKB-KW"/>
</dbReference>
<keyword evidence="2" id="KW-0645">Protease</keyword>